<keyword evidence="3" id="KW-1185">Reference proteome</keyword>
<feature type="region of interest" description="Disordered" evidence="1">
    <location>
        <begin position="39"/>
        <end position="65"/>
    </location>
</feature>
<evidence type="ECO:0000313" key="3">
    <source>
        <dbReference type="Proteomes" id="UP000677054"/>
    </source>
</evidence>
<gene>
    <name evidence="2" type="ORF">DSTB1V02_LOCUS10515</name>
</gene>
<accession>A0A7R9AAU0</accession>
<evidence type="ECO:0000256" key="1">
    <source>
        <dbReference type="SAM" id="MobiDB-lite"/>
    </source>
</evidence>
<dbReference type="AlphaFoldDB" id="A0A7R9AAU0"/>
<dbReference type="EMBL" id="CAJPEV010003052">
    <property type="protein sequence ID" value="CAG0898769.1"/>
    <property type="molecule type" value="Genomic_DNA"/>
</dbReference>
<dbReference type="Gene3D" id="1.10.10.10">
    <property type="entry name" value="Winged helix-like DNA-binding domain superfamily/Winged helix DNA-binding domain"/>
    <property type="match status" value="1"/>
</dbReference>
<dbReference type="Proteomes" id="UP000677054">
    <property type="component" value="Unassembled WGS sequence"/>
</dbReference>
<sequence>MENLLESEDHQDFYDLIQKGAEKLQRPVVLIGEKVFRDVEDEPRSGGPSEIDDEQLQHTVEADPRQRNRDLATALGCSKSTIVTHLAAIGKKSKLGTANAVLRCAFRCCRTSAQTIGWIP</sequence>
<evidence type="ECO:0000313" key="2">
    <source>
        <dbReference type="EMBL" id="CAD7250746.1"/>
    </source>
</evidence>
<dbReference type="EMBL" id="LR902569">
    <property type="protein sequence ID" value="CAD7250746.1"/>
    <property type="molecule type" value="Genomic_DNA"/>
</dbReference>
<reference evidence="2" key="1">
    <citation type="submission" date="2020-11" db="EMBL/GenBank/DDBJ databases">
        <authorList>
            <person name="Tran Van P."/>
        </authorList>
    </citation>
    <scope>NUCLEOTIDE SEQUENCE</scope>
</reference>
<organism evidence="2">
    <name type="scientific">Darwinula stevensoni</name>
    <dbReference type="NCBI Taxonomy" id="69355"/>
    <lineage>
        <taxon>Eukaryota</taxon>
        <taxon>Metazoa</taxon>
        <taxon>Ecdysozoa</taxon>
        <taxon>Arthropoda</taxon>
        <taxon>Crustacea</taxon>
        <taxon>Oligostraca</taxon>
        <taxon>Ostracoda</taxon>
        <taxon>Podocopa</taxon>
        <taxon>Podocopida</taxon>
        <taxon>Darwinulocopina</taxon>
        <taxon>Darwinuloidea</taxon>
        <taxon>Darwinulidae</taxon>
        <taxon>Darwinula</taxon>
    </lineage>
</organism>
<proteinExistence type="predicted"/>
<dbReference type="OrthoDB" id="616263at2759"/>
<dbReference type="InterPro" id="IPR036388">
    <property type="entry name" value="WH-like_DNA-bd_sf"/>
</dbReference>
<name>A0A7R9AAU0_9CRUS</name>
<protein>
    <submittedName>
        <fullName evidence="2">Uncharacterized protein</fullName>
    </submittedName>
</protein>